<evidence type="ECO:0000313" key="2">
    <source>
        <dbReference type="Proteomes" id="UP000005089"/>
    </source>
</evidence>
<keyword evidence="2" id="KW-1185">Reference proteome</keyword>
<dbReference type="Proteomes" id="UP000005089">
    <property type="component" value="Unassembled WGS sequence"/>
</dbReference>
<dbReference type="GeneID" id="77134847"/>
<reference evidence="1 2" key="1">
    <citation type="submission" date="2009-02" db="EMBL/GenBank/DDBJ databases">
        <title>The Genome Sequence of Oxalobacter formigenes OXCC13.</title>
        <authorList>
            <consortium name="The Broad Institute Genome Sequencing Platform"/>
            <person name="Ward D."/>
            <person name="Young S.K."/>
            <person name="Kodira C.D."/>
            <person name="Zeng Q."/>
            <person name="Koehrsen M."/>
            <person name="Alvarado L."/>
            <person name="Berlin A."/>
            <person name="Borenstein D."/>
            <person name="Chen Z."/>
            <person name="Engels R."/>
            <person name="Freedman E."/>
            <person name="Gellesch M."/>
            <person name="Goldberg J."/>
            <person name="Griggs A."/>
            <person name="Gujja S."/>
            <person name="Heiman D."/>
            <person name="Hepburn T."/>
            <person name="Howarth C."/>
            <person name="Jen D."/>
            <person name="Larson L."/>
            <person name="Lewis B."/>
            <person name="Mehta T."/>
            <person name="Park D."/>
            <person name="Pearson M."/>
            <person name="Roberts A."/>
            <person name="Saif S."/>
            <person name="Shea T."/>
            <person name="Shenoy N."/>
            <person name="Sisk P."/>
            <person name="Stolte C."/>
            <person name="Sykes S."/>
            <person name="Walk T."/>
            <person name="White J."/>
            <person name="Yandava C."/>
            <person name="Allison M.J."/>
            <person name="Lander E."/>
            <person name="Nusbaum C."/>
            <person name="Galagan J."/>
            <person name="Birren B."/>
        </authorList>
    </citation>
    <scope>NUCLEOTIDE SEQUENCE [LARGE SCALE GENOMIC DNA]</scope>
    <source>
        <strain evidence="1 2">OXCC13</strain>
    </source>
</reference>
<organism evidence="1 2">
    <name type="scientific">Oxalobacter formigenes OXCC13</name>
    <dbReference type="NCBI Taxonomy" id="556269"/>
    <lineage>
        <taxon>Bacteria</taxon>
        <taxon>Pseudomonadati</taxon>
        <taxon>Pseudomonadota</taxon>
        <taxon>Betaproteobacteria</taxon>
        <taxon>Burkholderiales</taxon>
        <taxon>Oxalobacteraceae</taxon>
        <taxon>Oxalobacter</taxon>
    </lineage>
</organism>
<protein>
    <submittedName>
        <fullName evidence="1">Uncharacterized protein</fullName>
    </submittedName>
</protein>
<evidence type="ECO:0000313" key="1">
    <source>
        <dbReference type="EMBL" id="EEO30150.1"/>
    </source>
</evidence>
<accession>C3XAC4</accession>
<dbReference type="STRING" id="847.BRW83_0955"/>
<dbReference type="AlphaFoldDB" id="C3XAC4"/>
<name>C3XAC4_OXAFO</name>
<sequence>MLSNTYIRIVCANENNRIRKLLERLCGEKDKTAVMDEAATLYSLVEKIEQERRTRRFDKFILPFIKADDPGTGILEKMEELRKDISVCVVLLQSVLKEAIDNGTIDRQVFAPEIQRYCDLNNKLLDYEESRLGVSGRGGVAEDDWFALAESFIKEDKELFNDKYLNEKEVLDIIPESPVWRSADAKTEYRV</sequence>
<dbReference type="EMBL" id="GG658170">
    <property type="protein sequence ID" value="EEO30150.1"/>
    <property type="molecule type" value="Genomic_DNA"/>
</dbReference>
<gene>
    <name evidence="1" type="ORF">OFBG_01178</name>
</gene>
<dbReference type="RefSeq" id="WP_005881101.1">
    <property type="nucleotide sequence ID" value="NZ_CP019430.1"/>
</dbReference>
<proteinExistence type="predicted"/>
<dbReference type="HOGENOM" id="CLU_1420220_0_0_4"/>